<reference evidence="2 3" key="1">
    <citation type="submission" date="2018-04" db="EMBL/GenBank/DDBJ databases">
        <title>Novel Campyloabacter and Helicobacter Species and Strains.</title>
        <authorList>
            <person name="Mannion A.J."/>
            <person name="Shen Z."/>
            <person name="Fox J.G."/>
        </authorList>
    </citation>
    <scope>NUCLEOTIDE SEQUENCE [LARGE SCALE GENOMIC DNA]</scope>
    <source>
        <strain evidence="2 3">MIT 17-337</strain>
    </source>
</reference>
<dbReference type="AlphaFoldDB" id="A0A3D8ICM6"/>
<feature type="domain" description="Phage terminase large subunit N-terminal" evidence="1">
    <location>
        <begin position="28"/>
        <end position="86"/>
    </location>
</feature>
<protein>
    <recommendedName>
        <fullName evidence="1">Phage terminase large subunit N-terminal domain-containing protein</fullName>
    </recommendedName>
</protein>
<dbReference type="InterPro" id="IPR027417">
    <property type="entry name" value="P-loop_NTPase"/>
</dbReference>
<dbReference type="Proteomes" id="UP000256379">
    <property type="component" value="Unassembled WGS sequence"/>
</dbReference>
<dbReference type="Pfam" id="PF04466">
    <property type="entry name" value="Terminase_3"/>
    <property type="match status" value="1"/>
</dbReference>
<accession>A0A3D8ICM6</accession>
<dbReference type="EMBL" id="NXLQ01000027">
    <property type="protein sequence ID" value="RDU62917.1"/>
    <property type="molecule type" value="Genomic_DNA"/>
</dbReference>
<name>A0A3D8ICM6_9HELI</name>
<dbReference type="Gene3D" id="3.40.50.300">
    <property type="entry name" value="P-loop containing nucleotide triphosphate hydrolases"/>
    <property type="match status" value="1"/>
</dbReference>
<dbReference type="RefSeq" id="WP_115543643.1">
    <property type="nucleotide sequence ID" value="NZ_NXLQ01000027.1"/>
</dbReference>
<proteinExistence type="predicted"/>
<comment type="caution">
    <text evidence="2">The sequence shown here is derived from an EMBL/GenBank/DDBJ whole genome shotgun (WGS) entry which is preliminary data.</text>
</comment>
<gene>
    <name evidence="2" type="ORF">CQA53_08845</name>
</gene>
<organism evidence="2 3">
    <name type="scientific">Helicobacter didelphidarum</name>
    <dbReference type="NCBI Taxonomy" id="2040648"/>
    <lineage>
        <taxon>Bacteria</taxon>
        <taxon>Pseudomonadati</taxon>
        <taxon>Campylobacterota</taxon>
        <taxon>Epsilonproteobacteria</taxon>
        <taxon>Campylobacterales</taxon>
        <taxon>Helicobacteraceae</taxon>
        <taxon>Helicobacter</taxon>
    </lineage>
</organism>
<sequence>MKQHIKAKVLKPFIPLFKGDLKGYRELIYSSGRGMGKTKQIVQYGFFRCLEKKTFVLCLRKYEKSQKYSLITEFRELIESFRIQTQEQEYTLYNENVLDLIA</sequence>
<keyword evidence="3" id="KW-1185">Reference proteome</keyword>
<evidence type="ECO:0000313" key="2">
    <source>
        <dbReference type="EMBL" id="RDU62917.1"/>
    </source>
</evidence>
<evidence type="ECO:0000313" key="3">
    <source>
        <dbReference type="Proteomes" id="UP000256379"/>
    </source>
</evidence>
<evidence type="ECO:0000259" key="1">
    <source>
        <dbReference type="Pfam" id="PF04466"/>
    </source>
</evidence>
<dbReference type="InterPro" id="IPR035412">
    <property type="entry name" value="Terminase_L_N"/>
</dbReference>